<sequence>MKFKKDYLCSACEQGEIHRKHHKSKTAFASNKALYLLYMDLYGPMRVESINGKRYVLVVVDEYSRYTWVFSLHFKDEDSELRVQLTVAIRKPFTYISSAFDCNNVRNALCNARMNAYVDVNDLFVFDD</sequence>
<evidence type="ECO:0000256" key="1">
    <source>
        <dbReference type="ARBA" id="ARBA00022722"/>
    </source>
</evidence>
<evidence type="ECO:0000256" key="3">
    <source>
        <dbReference type="ARBA" id="ARBA00022759"/>
    </source>
</evidence>
<dbReference type="GO" id="GO:0003964">
    <property type="term" value="F:RNA-directed DNA polymerase activity"/>
    <property type="evidence" value="ECO:0007669"/>
    <property type="project" value="UniProtKB-KW"/>
</dbReference>
<reference evidence="10" key="1">
    <citation type="journal article" date="2019" name="Sci. Rep.">
        <title>Draft genome of Tanacetum cinerariifolium, the natural source of mosquito coil.</title>
        <authorList>
            <person name="Yamashiro T."/>
            <person name="Shiraishi A."/>
            <person name="Satake H."/>
            <person name="Nakayama K."/>
        </authorList>
    </citation>
    <scope>NUCLEOTIDE SEQUENCE</scope>
</reference>
<keyword evidence="2" id="KW-0479">Metal-binding</keyword>
<evidence type="ECO:0000256" key="4">
    <source>
        <dbReference type="ARBA" id="ARBA00022801"/>
    </source>
</evidence>
<proteinExistence type="predicted"/>
<name>A0A699K3K2_TANCI</name>
<dbReference type="InterPro" id="IPR012337">
    <property type="entry name" value="RNaseH-like_sf"/>
</dbReference>
<comment type="caution">
    <text evidence="10">The sequence shown here is derived from an EMBL/GenBank/DDBJ whole genome shotgun (WGS) entry which is preliminary data.</text>
</comment>
<dbReference type="EMBL" id="BKCJ010479528">
    <property type="protein sequence ID" value="GFA74326.1"/>
    <property type="molecule type" value="Genomic_DNA"/>
</dbReference>
<dbReference type="AlphaFoldDB" id="A0A699K3K2"/>
<dbReference type="GO" id="GO:0003887">
    <property type="term" value="F:DNA-directed DNA polymerase activity"/>
    <property type="evidence" value="ECO:0007669"/>
    <property type="project" value="UniProtKB-KW"/>
</dbReference>
<gene>
    <name evidence="10" type="ORF">Tci_646298</name>
</gene>
<keyword evidence="9" id="KW-0233">DNA recombination</keyword>
<evidence type="ECO:0000256" key="8">
    <source>
        <dbReference type="ARBA" id="ARBA00022932"/>
    </source>
</evidence>
<evidence type="ECO:0000256" key="6">
    <source>
        <dbReference type="ARBA" id="ARBA00022908"/>
    </source>
</evidence>
<keyword evidence="8" id="KW-0548">Nucleotidyltransferase</keyword>
<evidence type="ECO:0000256" key="5">
    <source>
        <dbReference type="ARBA" id="ARBA00022842"/>
    </source>
</evidence>
<dbReference type="Gene3D" id="3.30.420.10">
    <property type="entry name" value="Ribonuclease H-like superfamily/Ribonuclease H"/>
    <property type="match status" value="1"/>
</dbReference>
<dbReference type="PANTHER" id="PTHR42648:SF11">
    <property type="entry name" value="TRANSPOSON TY4-P GAG-POL POLYPROTEIN"/>
    <property type="match status" value="1"/>
</dbReference>
<dbReference type="GO" id="GO:0003676">
    <property type="term" value="F:nucleic acid binding"/>
    <property type="evidence" value="ECO:0007669"/>
    <property type="project" value="InterPro"/>
</dbReference>
<keyword evidence="4" id="KW-0378">Hydrolase</keyword>
<dbReference type="GO" id="GO:0015074">
    <property type="term" value="P:DNA integration"/>
    <property type="evidence" value="ECO:0007669"/>
    <property type="project" value="UniProtKB-KW"/>
</dbReference>
<dbReference type="GO" id="GO:0004519">
    <property type="term" value="F:endonuclease activity"/>
    <property type="evidence" value="ECO:0007669"/>
    <property type="project" value="UniProtKB-KW"/>
</dbReference>
<dbReference type="SUPFAM" id="SSF53098">
    <property type="entry name" value="Ribonuclease H-like"/>
    <property type="match status" value="1"/>
</dbReference>
<keyword evidence="5" id="KW-0460">Magnesium</keyword>
<keyword evidence="8" id="KW-0239">DNA-directed DNA polymerase</keyword>
<keyword evidence="6" id="KW-0229">DNA integration</keyword>
<evidence type="ECO:0000256" key="9">
    <source>
        <dbReference type="ARBA" id="ARBA00023172"/>
    </source>
</evidence>
<evidence type="ECO:0000313" key="10">
    <source>
        <dbReference type="EMBL" id="GFA74326.1"/>
    </source>
</evidence>
<dbReference type="GO" id="GO:0016787">
    <property type="term" value="F:hydrolase activity"/>
    <property type="evidence" value="ECO:0007669"/>
    <property type="project" value="UniProtKB-KW"/>
</dbReference>
<dbReference type="PANTHER" id="PTHR42648">
    <property type="entry name" value="TRANSPOSASE, PUTATIVE-RELATED"/>
    <property type="match status" value="1"/>
</dbReference>
<accession>A0A699K3K2</accession>
<protein>
    <submittedName>
        <fullName evidence="10">Integrase, catalytic region, zinc finger, CCHC-type, peptidase aspartic, catalytic</fullName>
    </submittedName>
</protein>
<dbReference type="GO" id="GO:0046872">
    <property type="term" value="F:metal ion binding"/>
    <property type="evidence" value="ECO:0007669"/>
    <property type="project" value="UniProtKB-KW"/>
</dbReference>
<keyword evidence="7" id="KW-0695">RNA-directed DNA polymerase</keyword>
<keyword evidence="8" id="KW-0808">Transferase</keyword>
<dbReference type="InterPro" id="IPR039537">
    <property type="entry name" value="Retrotran_Ty1/copia-like"/>
</dbReference>
<dbReference type="InterPro" id="IPR036397">
    <property type="entry name" value="RNaseH_sf"/>
</dbReference>
<feature type="non-terminal residue" evidence="10">
    <location>
        <position position="128"/>
    </location>
</feature>
<evidence type="ECO:0000256" key="7">
    <source>
        <dbReference type="ARBA" id="ARBA00022918"/>
    </source>
</evidence>
<organism evidence="10">
    <name type="scientific">Tanacetum cinerariifolium</name>
    <name type="common">Dalmatian daisy</name>
    <name type="synonym">Chrysanthemum cinerariifolium</name>
    <dbReference type="NCBI Taxonomy" id="118510"/>
    <lineage>
        <taxon>Eukaryota</taxon>
        <taxon>Viridiplantae</taxon>
        <taxon>Streptophyta</taxon>
        <taxon>Embryophyta</taxon>
        <taxon>Tracheophyta</taxon>
        <taxon>Spermatophyta</taxon>
        <taxon>Magnoliopsida</taxon>
        <taxon>eudicotyledons</taxon>
        <taxon>Gunneridae</taxon>
        <taxon>Pentapetalae</taxon>
        <taxon>asterids</taxon>
        <taxon>campanulids</taxon>
        <taxon>Asterales</taxon>
        <taxon>Asteraceae</taxon>
        <taxon>Asteroideae</taxon>
        <taxon>Anthemideae</taxon>
        <taxon>Anthemidinae</taxon>
        <taxon>Tanacetum</taxon>
    </lineage>
</organism>
<keyword evidence="3" id="KW-0255">Endonuclease</keyword>
<keyword evidence="1" id="KW-0540">Nuclease</keyword>
<dbReference type="GO" id="GO:0006310">
    <property type="term" value="P:DNA recombination"/>
    <property type="evidence" value="ECO:0007669"/>
    <property type="project" value="UniProtKB-KW"/>
</dbReference>
<evidence type="ECO:0000256" key="2">
    <source>
        <dbReference type="ARBA" id="ARBA00022723"/>
    </source>
</evidence>